<dbReference type="PANTHER" id="PTHR45766">
    <property type="entry name" value="DNA ANNEALING HELICASE AND ENDONUCLEASE ZRANB3 FAMILY MEMBER"/>
    <property type="match status" value="1"/>
</dbReference>
<keyword evidence="1" id="KW-0378">Hydrolase</keyword>
<dbReference type="GO" id="GO:0005524">
    <property type="term" value="F:ATP binding"/>
    <property type="evidence" value="ECO:0007669"/>
    <property type="project" value="InterPro"/>
</dbReference>
<keyword evidence="2" id="KW-0067">ATP-binding</keyword>
<dbReference type="InterPro" id="IPR027417">
    <property type="entry name" value="P-loop_NTPase"/>
</dbReference>
<dbReference type="SMART" id="SM00490">
    <property type="entry name" value="HELICc"/>
    <property type="match status" value="1"/>
</dbReference>
<accession>A0A9P1RBD9</accession>
<evidence type="ECO:0000256" key="1">
    <source>
        <dbReference type="ARBA" id="ARBA00022801"/>
    </source>
</evidence>
<dbReference type="PROSITE" id="PS51194">
    <property type="entry name" value="HELICASE_CTER"/>
    <property type="match status" value="1"/>
</dbReference>
<dbReference type="Gene3D" id="3.40.50.300">
    <property type="entry name" value="P-loop containing nucleotide triphosphate hydrolases"/>
    <property type="match status" value="1"/>
</dbReference>
<dbReference type="GO" id="GO:0006281">
    <property type="term" value="P:DNA repair"/>
    <property type="evidence" value="ECO:0007669"/>
    <property type="project" value="TreeGrafter"/>
</dbReference>
<protein>
    <recommendedName>
        <fullName evidence="7">DEAD/DEAH box helicase</fullName>
    </recommendedName>
</protein>
<dbReference type="PROSITE" id="PS51192">
    <property type="entry name" value="HELICASE_ATP_BIND_1"/>
    <property type="match status" value="1"/>
</dbReference>
<dbReference type="Gene3D" id="3.40.50.10810">
    <property type="entry name" value="Tandem AAA-ATPase domain"/>
    <property type="match status" value="1"/>
</dbReference>
<gene>
    <name evidence="5" type="ORF">PAERUG_P19_London_7_VIM_2_05_10_06803</name>
</gene>
<dbReference type="Proteomes" id="UP000045039">
    <property type="component" value="Unassembled WGS sequence"/>
</dbReference>
<proteinExistence type="predicted"/>
<dbReference type="GO" id="GO:0016787">
    <property type="term" value="F:hydrolase activity"/>
    <property type="evidence" value="ECO:0007669"/>
    <property type="project" value="UniProtKB-KW"/>
</dbReference>
<evidence type="ECO:0000313" key="6">
    <source>
        <dbReference type="Proteomes" id="UP000045039"/>
    </source>
</evidence>
<reference evidence="6" key="1">
    <citation type="submission" date="2015-06" db="EMBL/GenBank/DDBJ databases">
        <authorList>
            <person name="Radhakrishnan Rajesh"/>
            <person name="Underwood Anthony"/>
            <person name="Al-Shahib Ali"/>
        </authorList>
    </citation>
    <scope>NUCLEOTIDE SEQUENCE [LARGE SCALE GENOMIC DNA]</scope>
    <source>
        <strain evidence="6">P19_London_7_VIM_2_05_10</strain>
    </source>
</reference>
<dbReference type="SMART" id="SM00487">
    <property type="entry name" value="DEXDc"/>
    <property type="match status" value="1"/>
</dbReference>
<sequence>MSLPLPQYLARPVDGATTYGCLRRTGDGDRQFWLIEGEPQVAVMAKRLFPGAEGRGAGVAKFSANRRTFGDLVWLLHRWPLRIEDPVVFDAAYREAVEYALQRQAANSEPVLAQPDVVFKGTLRPFQQEGLNWMLTNRRTLIADEMGLGKTVQGIAFLATEQAWPALVVAPPHLILHWRSKLDEFLQVAGDSAGPLFAEQDGLKVCLLHCTPRKMKGPLPKAHIYIVHYLLLKAWRSELREMGVRRILFDEIQDLRHTNTEKYAAASELAALAEDVIGFSGTPIYNRGHEIWSITNILEYQCLGDRDSFAREWCWHDGEKSETVKDTELLHAHLRREGLMLRRRKSEVLKDLPPKRRIVQLVESDDSMFNELVAKAVELAKGATSLPDALARGRSELEAINETRMATGIAKAAASAAFVRSLLEAEQPTIVFAHHHAVQDMLLDLLKDFNPVCITGRQTKEEKWQAVQDFKSGKTSLVIIGLRSATGIDGLQGRVKAVVFAELDWSPAVHSQAEDRGHRDGLMDSLLCYYLVSENGTDPEMQEALGIKVSQFVGLMGDVPESEEDRVLAAEASGQYMRKVLEKLRARAA</sequence>
<dbReference type="InterPro" id="IPR000330">
    <property type="entry name" value="SNF2_N"/>
</dbReference>
<dbReference type="PANTHER" id="PTHR45766:SF6">
    <property type="entry name" value="SWI_SNF-RELATED MATRIX-ASSOCIATED ACTIN-DEPENDENT REGULATOR OF CHROMATIN SUBFAMILY A-LIKE PROTEIN 1"/>
    <property type="match status" value="1"/>
</dbReference>
<dbReference type="RefSeq" id="WP_003149251.1">
    <property type="nucleotide sequence ID" value="NZ_CP095771.1"/>
</dbReference>
<feature type="domain" description="Helicase C-terminal" evidence="4">
    <location>
        <begin position="418"/>
        <end position="560"/>
    </location>
</feature>
<evidence type="ECO:0000259" key="4">
    <source>
        <dbReference type="PROSITE" id="PS51194"/>
    </source>
</evidence>
<evidence type="ECO:0000256" key="2">
    <source>
        <dbReference type="ARBA" id="ARBA00022806"/>
    </source>
</evidence>
<feature type="domain" description="Helicase ATP-binding" evidence="3">
    <location>
        <begin position="131"/>
        <end position="301"/>
    </location>
</feature>
<evidence type="ECO:0008006" key="7">
    <source>
        <dbReference type="Google" id="ProtNLM"/>
    </source>
</evidence>
<dbReference type="EMBL" id="CVVU01000274">
    <property type="protein sequence ID" value="CRQ11561.1"/>
    <property type="molecule type" value="Genomic_DNA"/>
</dbReference>
<dbReference type="SUPFAM" id="SSF52540">
    <property type="entry name" value="P-loop containing nucleoside triphosphate hydrolases"/>
    <property type="match status" value="2"/>
</dbReference>
<dbReference type="Pfam" id="PF00176">
    <property type="entry name" value="SNF2-rel_dom"/>
    <property type="match status" value="1"/>
</dbReference>
<keyword evidence="2" id="KW-0347">Helicase</keyword>
<evidence type="ECO:0000259" key="3">
    <source>
        <dbReference type="PROSITE" id="PS51192"/>
    </source>
</evidence>
<keyword evidence="2" id="KW-0547">Nucleotide-binding</keyword>
<organism evidence="5 6">
    <name type="scientific">Pseudomonas aeruginosa</name>
    <dbReference type="NCBI Taxonomy" id="287"/>
    <lineage>
        <taxon>Bacteria</taxon>
        <taxon>Pseudomonadati</taxon>
        <taxon>Pseudomonadota</taxon>
        <taxon>Gammaproteobacteria</taxon>
        <taxon>Pseudomonadales</taxon>
        <taxon>Pseudomonadaceae</taxon>
        <taxon>Pseudomonas</taxon>
    </lineage>
</organism>
<evidence type="ECO:0000313" key="5">
    <source>
        <dbReference type="EMBL" id="CRQ11561.1"/>
    </source>
</evidence>
<dbReference type="InterPro" id="IPR014001">
    <property type="entry name" value="Helicase_ATP-bd"/>
</dbReference>
<name>A0A9P1RBD9_PSEAI</name>
<dbReference type="InterPro" id="IPR049730">
    <property type="entry name" value="SNF2/RAD54-like_C"/>
</dbReference>
<dbReference type="InterPro" id="IPR001650">
    <property type="entry name" value="Helicase_C-like"/>
</dbReference>
<dbReference type="CDD" id="cd18793">
    <property type="entry name" value="SF2_C_SNF"/>
    <property type="match status" value="1"/>
</dbReference>
<dbReference type="GO" id="GO:0031297">
    <property type="term" value="P:replication fork processing"/>
    <property type="evidence" value="ECO:0007669"/>
    <property type="project" value="TreeGrafter"/>
</dbReference>
<comment type="caution">
    <text evidence="5">The sequence shown here is derived from an EMBL/GenBank/DDBJ whole genome shotgun (WGS) entry which is preliminary data.</text>
</comment>
<dbReference type="InterPro" id="IPR038718">
    <property type="entry name" value="SNF2-like_sf"/>
</dbReference>
<dbReference type="Pfam" id="PF00271">
    <property type="entry name" value="Helicase_C"/>
    <property type="match status" value="1"/>
</dbReference>
<dbReference type="AlphaFoldDB" id="A0A9P1RBD9"/>
<dbReference type="GO" id="GO:0004386">
    <property type="term" value="F:helicase activity"/>
    <property type="evidence" value="ECO:0007669"/>
    <property type="project" value="UniProtKB-KW"/>
</dbReference>